<feature type="compositionally biased region" description="Basic residues" evidence="2">
    <location>
        <begin position="467"/>
        <end position="476"/>
    </location>
</feature>
<gene>
    <name evidence="4" type="ORF">EIP91_011528</name>
</gene>
<protein>
    <submittedName>
        <fullName evidence="4">Uncharacterized protein</fullName>
    </submittedName>
</protein>
<evidence type="ECO:0000256" key="1">
    <source>
        <dbReference type="SAM" id="Coils"/>
    </source>
</evidence>
<feature type="transmembrane region" description="Helical" evidence="3">
    <location>
        <begin position="863"/>
        <end position="884"/>
    </location>
</feature>
<accession>A0A4R0RKK5</accession>
<feature type="region of interest" description="Disordered" evidence="2">
    <location>
        <begin position="440"/>
        <end position="559"/>
    </location>
</feature>
<feature type="compositionally biased region" description="Basic and acidic residues" evidence="2">
    <location>
        <begin position="491"/>
        <end position="510"/>
    </location>
</feature>
<feature type="coiled-coil region" evidence="1">
    <location>
        <begin position="559"/>
        <end position="592"/>
    </location>
</feature>
<sequence length="916" mass="102717">MADAGPSNSASSSRNAVTTPPSSASRASHIHFPQDYDPGSAGSSKKSSMSQQQASLGIGRPPIARRATSRSSTHGERSNGRAQLQPDDVRPRVKSVDAPMSSPSSSRPRLGGDLTSNPTRKATPPAHRLAAARRARARGDADMDGEASYTTKTFSDEYDLDDEKAEKRWRTLSIKRKPREKPGIPSNKDVVEKQDTLYTDKLAQIKAKVQPLTFRKAAITRDQLERRYGALLGNASPRPGPSNILGAARWYEAQDASTKASLDKSEPLTWLKHLDKSRRQPTTRLPWHITALILEEYLRIKHRHDTMETIPENGVVDTLALRPSPRSLPESGDKSPSSGSWSWTPPTTNSIGPSLSRRKVSHDGQISFEPVVDSGRESIGDESRFADNPLSNWIHSRTGGTASPRNSTQSSLFYPSWGQGQSPNNSRLNFKDFAQRIRRKPYGSDDGLSSARNSLSEHSADDDRPRSRTRARKRPRNSSLQIVSRSAPATDDEKPSREPSEGAAPHHSDGEVPSTAKPELSAQSSPAAQKASASRQPSPLPRIAAPRPVGKRASLPSYNQFMIRQAEQRRQEADEERERHEYERKIQMLEDTMAQNHSTRQILQRVSHHMKEYDNVQNTLSNLMGVSQLKLPQDVLEAFNHDPSAVIGSTKRYKGWRAVEDIHDRIVRQRQTIHTFVASISEGTLQEPIKNVFEDPIESLLKSLDQLDGHRESLAREADSVAEALQRVKVVHSSVKRDYNETLSHTSLIYPELSQIITLEENYRNHYQQLWNIGLDALTLLLDTVTPFWRIYGKVIGEDVQDFLIVPWYRNEFTGEPNWYPIKNFPKRSIRHWVGLLLFSVTSVMMTLLQIRAACSFSSILNLPWLADVGVRWLISPLFAVALIAQWCAVLFESFLIFAQAGILVWWLGWSVRVFV</sequence>
<name>A0A4R0RKK5_9APHY</name>
<keyword evidence="1" id="KW-0175">Coiled coil</keyword>
<feature type="compositionally biased region" description="Basic and acidic residues" evidence="2">
    <location>
        <begin position="374"/>
        <end position="385"/>
    </location>
</feature>
<feature type="transmembrane region" description="Helical" evidence="3">
    <location>
        <begin position="833"/>
        <end position="851"/>
    </location>
</feature>
<comment type="caution">
    <text evidence="4">The sequence shown here is derived from an EMBL/GenBank/DDBJ whole genome shotgun (WGS) entry which is preliminary data.</text>
</comment>
<dbReference type="STRING" id="92696.A0A4R0RKK5"/>
<feature type="compositionally biased region" description="Polar residues" evidence="2">
    <location>
        <begin position="389"/>
        <end position="427"/>
    </location>
</feature>
<evidence type="ECO:0000256" key="3">
    <source>
        <dbReference type="SAM" id="Phobius"/>
    </source>
</evidence>
<feature type="compositionally biased region" description="Low complexity" evidence="2">
    <location>
        <begin position="39"/>
        <end position="55"/>
    </location>
</feature>
<evidence type="ECO:0000256" key="2">
    <source>
        <dbReference type="SAM" id="MobiDB-lite"/>
    </source>
</evidence>
<dbReference type="EMBL" id="RWJN01000076">
    <property type="protein sequence ID" value="TCD68076.1"/>
    <property type="molecule type" value="Genomic_DNA"/>
</dbReference>
<dbReference type="AlphaFoldDB" id="A0A4R0RKK5"/>
<feature type="transmembrane region" description="Helical" evidence="3">
    <location>
        <begin position="890"/>
        <end position="910"/>
    </location>
</feature>
<keyword evidence="3" id="KW-1133">Transmembrane helix</keyword>
<dbReference type="Proteomes" id="UP000292702">
    <property type="component" value="Unassembled WGS sequence"/>
</dbReference>
<keyword evidence="3" id="KW-0812">Transmembrane</keyword>
<feature type="compositionally biased region" description="Low complexity" evidence="2">
    <location>
        <begin position="521"/>
        <end position="537"/>
    </location>
</feature>
<evidence type="ECO:0000313" key="4">
    <source>
        <dbReference type="EMBL" id="TCD68076.1"/>
    </source>
</evidence>
<reference evidence="4 5" key="1">
    <citation type="submission" date="2018-11" db="EMBL/GenBank/DDBJ databases">
        <title>Genome assembly of Steccherinum ochraceum LE-BIN_3174, the white-rot fungus of the Steccherinaceae family (The Residual Polyporoid clade, Polyporales, Basidiomycota).</title>
        <authorList>
            <person name="Fedorova T.V."/>
            <person name="Glazunova O.A."/>
            <person name="Landesman E.O."/>
            <person name="Moiseenko K.V."/>
            <person name="Psurtseva N.V."/>
            <person name="Savinova O.S."/>
            <person name="Shakhova N.V."/>
            <person name="Tyazhelova T.V."/>
            <person name="Vasina D.V."/>
        </authorList>
    </citation>
    <scope>NUCLEOTIDE SEQUENCE [LARGE SCALE GENOMIC DNA]</scope>
    <source>
        <strain evidence="4 5">LE-BIN_3174</strain>
    </source>
</reference>
<feature type="region of interest" description="Disordered" evidence="2">
    <location>
        <begin position="322"/>
        <end position="427"/>
    </location>
</feature>
<evidence type="ECO:0000313" key="5">
    <source>
        <dbReference type="Proteomes" id="UP000292702"/>
    </source>
</evidence>
<feature type="compositionally biased region" description="Polar residues" evidence="2">
    <location>
        <begin position="1"/>
        <end position="26"/>
    </location>
</feature>
<feature type="region of interest" description="Disordered" evidence="2">
    <location>
        <begin position="1"/>
        <end position="156"/>
    </location>
</feature>
<proteinExistence type="predicted"/>
<keyword evidence="3" id="KW-0472">Membrane</keyword>
<feature type="compositionally biased region" description="Low complexity" evidence="2">
    <location>
        <begin position="335"/>
        <end position="350"/>
    </location>
</feature>
<dbReference type="OrthoDB" id="3190515at2759"/>
<keyword evidence="5" id="KW-1185">Reference proteome</keyword>
<organism evidence="4 5">
    <name type="scientific">Steccherinum ochraceum</name>
    <dbReference type="NCBI Taxonomy" id="92696"/>
    <lineage>
        <taxon>Eukaryota</taxon>
        <taxon>Fungi</taxon>
        <taxon>Dikarya</taxon>
        <taxon>Basidiomycota</taxon>
        <taxon>Agaricomycotina</taxon>
        <taxon>Agaricomycetes</taxon>
        <taxon>Polyporales</taxon>
        <taxon>Steccherinaceae</taxon>
        <taxon>Steccherinum</taxon>
    </lineage>
</organism>